<protein>
    <submittedName>
        <fullName evidence="11">DMB protein</fullName>
    </submittedName>
</protein>
<keyword evidence="2 9" id="KW-0812">Transmembrane</keyword>
<organism evidence="11 12">
    <name type="scientific">Chroicocephalus maculipennis</name>
    <name type="common">Brown-hooded gull</name>
    <name type="synonym">Larus maculipennis</name>
    <dbReference type="NCBI Taxonomy" id="287016"/>
    <lineage>
        <taxon>Eukaryota</taxon>
        <taxon>Metazoa</taxon>
        <taxon>Chordata</taxon>
        <taxon>Craniata</taxon>
        <taxon>Vertebrata</taxon>
        <taxon>Euteleostomi</taxon>
        <taxon>Archelosauria</taxon>
        <taxon>Archosauria</taxon>
        <taxon>Dinosauria</taxon>
        <taxon>Saurischia</taxon>
        <taxon>Theropoda</taxon>
        <taxon>Coelurosauria</taxon>
        <taxon>Aves</taxon>
        <taxon>Neognathae</taxon>
        <taxon>Neoaves</taxon>
        <taxon>Charadriiformes</taxon>
        <taxon>Laridae</taxon>
        <taxon>Chroicocephalus</taxon>
    </lineage>
</organism>
<feature type="non-terminal residue" evidence="11">
    <location>
        <position position="1"/>
    </location>
</feature>
<sequence length="260" mass="28040">NRGSPGDATYPHVPLVGAFVMHVASSCPLAANGSVLDFDFSIVFNKNPLVCYDSNHRLFVPCDWGLLHQVATRFATVLNNGSAWVERVEARRQACHQLVPQFWASTGLRQTPPQALIVSSKTRNARAPVLLTCYVWGFYPSEVTVIWLHNGDIVGPGDHPPISAIPNGDWTYQTQVTLMVAPVAGDTFTCSVQHASLGQPLLEDWSPGLSPGLTLKVAAATVMMALGLGFFIAGVYQYRARPPAPGYTPLPGDNYPAGNV</sequence>
<keyword evidence="8" id="KW-0491">MHC II</keyword>
<feature type="domain" description="Ig-like" evidence="10">
    <location>
        <begin position="113"/>
        <end position="206"/>
    </location>
</feature>
<evidence type="ECO:0000256" key="6">
    <source>
        <dbReference type="ARBA" id="ARBA00023136"/>
    </source>
</evidence>
<evidence type="ECO:0000256" key="2">
    <source>
        <dbReference type="ARBA" id="ARBA00022692"/>
    </source>
</evidence>
<dbReference type="Proteomes" id="UP000524558">
    <property type="component" value="Unassembled WGS sequence"/>
</dbReference>
<keyword evidence="6 9" id="KW-0472">Membrane</keyword>
<dbReference type="InterPro" id="IPR003597">
    <property type="entry name" value="Ig_C1-set"/>
</dbReference>
<evidence type="ECO:0000256" key="4">
    <source>
        <dbReference type="ARBA" id="ARBA00022989"/>
    </source>
</evidence>
<dbReference type="InterPro" id="IPR007110">
    <property type="entry name" value="Ig-like_dom"/>
</dbReference>
<dbReference type="Gene3D" id="3.10.320.10">
    <property type="entry name" value="Class II Histocompatibility Antigen, M Beta Chain, Chain B, domain 1"/>
    <property type="match status" value="1"/>
</dbReference>
<dbReference type="GO" id="GO:0042613">
    <property type="term" value="C:MHC class II protein complex"/>
    <property type="evidence" value="ECO:0007669"/>
    <property type="project" value="UniProtKB-KW"/>
</dbReference>
<dbReference type="InterPro" id="IPR003006">
    <property type="entry name" value="Ig/MHC_CS"/>
</dbReference>
<evidence type="ECO:0000259" key="10">
    <source>
        <dbReference type="PROSITE" id="PS50835"/>
    </source>
</evidence>
<name>A0A7K5P482_CHRMC</name>
<dbReference type="SUPFAM" id="SSF48726">
    <property type="entry name" value="Immunoglobulin"/>
    <property type="match status" value="1"/>
</dbReference>
<dbReference type="PROSITE" id="PS00290">
    <property type="entry name" value="IG_MHC"/>
    <property type="match status" value="1"/>
</dbReference>
<evidence type="ECO:0000256" key="9">
    <source>
        <dbReference type="SAM" id="Phobius"/>
    </source>
</evidence>
<accession>A0A7K5P482</accession>
<keyword evidence="5" id="KW-1064">Adaptive immunity</keyword>
<dbReference type="InterPro" id="IPR013783">
    <property type="entry name" value="Ig-like_fold"/>
</dbReference>
<dbReference type="CDD" id="cd21002">
    <property type="entry name" value="IgC1_MHC_II_beta_HLA-DM"/>
    <property type="match status" value="1"/>
</dbReference>
<evidence type="ECO:0000256" key="3">
    <source>
        <dbReference type="ARBA" id="ARBA00022859"/>
    </source>
</evidence>
<feature type="transmembrane region" description="Helical" evidence="9">
    <location>
        <begin position="217"/>
        <end position="236"/>
    </location>
</feature>
<evidence type="ECO:0000313" key="11">
    <source>
        <dbReference type="EMBL" id="NWT49374.1"/>
    </source>
</evidence>
<dbReference type="EMBL" id="VYZF01009173">
    <property type="protein sequence ID" value="NWT49374.1"/>
    <property type="molecule type" value="Genomic_DNA"/>
</dbReference>
<dbReference type="InterPro" id="IPR036179">
    <property type="entry name" value="Ig-like_dom_sf"/>
</dbReference>
<keyword evidence="7" id="KW-0325">Glycoprotein</keyword>
<dbReference type="Gene3D" id="2.60.40.10">
    <property type="entry name" value="Immunoglobulins"/>
    <property type="match status" value="1"/>
</dbReference>
<dbReference type="SMART" id="SM00407">
    <property type="entry name" value="IGc1"/>
    <property type="match status" value="1"/>
</dbReference>
<evidence type="ECO:0000256" key="7">
    <source>
        <dbReference type="ARBA" id="ARBA00023180"/>
    </source>
</evidence>
<dbReference type="GO" id="GO:0002504">
    <property type="term" value="P:antigen processing and presentation of peptide or polysaccharide antigen via MHC class II"/>
    <property type="evidence" value="ECO:0007669"/>
    <property type="project" value="UniProtKB-KW"/>
</dbReference>
<dbReference type="PANTHER" id="PTHR19944">
    <property type="entry name" value="MHC CLASS II-RELATED"/>
    <property type="match status" value="1"/>
</dbReference>
<dbReference type="InterPro" id="IPR014745">
    <property type="entry name" value="MHC_II_a/b_N"/>
</dbReference>
<keyword evidence="3" id="KW-0391">Immunity</keyword>
<evidence type="ECO:0000256" key="1">
    <source>
        <dbReference type="ARBA" id="ARBA00004479"/>
    </source>
</evidence>
<dbReference type="PANTHER" id="PTHR19944:SF65">
    <property type="entry name" value="HLA CLASS II HISTOCOMPATIBILITY ANTIGEN, DM BETA CHAIN"/>
    <property type="match status" value="1"/>
</dbReference>
<evidence type="ECO:0000313" key="12">
    <source>
        <dbReference type="Proteomes" id="UP000524558"/>
    </source>
</evidence>
<reference evidence="11 12" key="1">
    <citation type="submission" date="2019-09" db="EMBL/GenBank/DDBJ databases">
        <title>Bird 10,000 Genomes (B10K) Project - Family phase.</title>
        <authorList>
            <person name="Zhang G."/>
        </authorList>
    </citation>
    <scope>NUCLEOTIDE SEQUENCE [LARGE SCALE GENOMIC DNA]</scope>
    <source>
        <strain evidence="11">B10K-DU-021-33</strain>
        <tissue evidence="11">Mixed tissue sample</tissue>
    </source>
</reference>
<dbReference type="GO" id="GO:0002250">
    <property type="term" value="P:adaptive immune response"/>
    <property type="evidence" value="ECO:0007669"/>
    <property type="project" value="UniProtKB-KW"/>
</dbReference>
<comment type="caution">
    <text evidence="11">The sequence shown here is derived from an EMBL/GenBank/DDBJ whole genome shotgun (WGS) entry which is preliminary data.</text>
</comment>
<keyword evidence="4 9" id="KW-1133">Transmembrane helix</keyword>
<dbReference type="InterPro" id="IPR011162">
    <property type="entry name" value="MHC_I/II-like_Ag-recog"/>
</dbReference>
<dbReference type="PROSITE" id="PS50835">
    <property type="entry name" value="IG_LIKE"/>
    <property type="match status" value="1"/>
</dbReference>
<dbReference type="InterPro" id="IPR050160">
    <property type="entry name" value="MHC/Immunoglobulin"/>
</dbReference>
<evidence type="ECO:0000256" key="5">
    <source>
        <dbReference type="ARBA" id="ARBA00023130"/>
    </source>
</evidence>
<dbReference type="Pfam" id="PF07654">
    <property type="entry name" value="C1-set"/>
    <property type="match status" value="1"/>
</dbReference>
<feature type="non-terminal residue" evidence="11">
    <location>
        <position position="260"/>
    </location>
</feature>
<proteinExistence type="predicted"/>
<dbReference type="SUPFAM" id="SSF54452">
    <property type="entry name" value="MHC antigen-recognition domain"/>
    <property type="match status" value="1"/>
</dbReference>
<gene>
    <name evidence="11" type="primary">Hladmb</name>
    <name evidence="11" type="ORF">CHRMAC_R02865</name>
</gene>
<keyword evidence="12" id="KW-1185">Reference proteome</keyword>
<evidence type="ECO:0000256" key="8">
    <source>
        <dbReference type="ARBA" id="ARBA00023182"/>
    </source>
</evidence>
<dbReference type="AlphaFoldDB" id="A0A7K5P482"/>
<comment type="subcellular location">
    <subcellularLocation>
        <location evidence="1">Membrane</location>
        <topology evidence="1">Single-pass type I membrane protein</topology>
    </subcellularLocation>
</comment>